<evidence type="ECO:0000313" key="2">
    <source>
        <dbReference type="EMBL" id="KAK5574587.1"/>
    </source>
</evidence>
<dbReference type="EMBL" id="JAVFKY010000006">
    <property type="protein sequence ID" value="KAK5574587.1"/>
    <property type="molecule type" value="Genomic_DNA"/>
</dbReference>
<keyword evidence="3" id="KW-1185">Reference proteome</keyword>
<reference evidence="2 3" key="1">
    <citation type="submission" date="2023-11" db="EMBL/GenBank/DDBJ databases">
        <title>Dfirmibasis_genome.</title>
        <authorList>
            <person name="Edelbroek B."/>
            <person name="Kjellin J."/>
            <person name="Jerlstrom-Hultqvist J."/>
            <person name="Soderbom F."/>
        </authorList>
    </citation>
    <scope>NUCLEOTIDE SEQUENCE [LARGE SCALE GENOMIC DNA]</scope>
    <source>
        <strain evidence="2 3">TNS-C-14</strain>
    </source>
</reference>
<organism evidence="2 3">
    <name type="scientific">Dictyostelium firmibasis</name>
    <dbReference type="NCBI Taxonomy" id="79012"/>
    <lineage>
        <taxon>Eukaryota</taxon>
        <taxon>Amoebozoa</taxon>
        <taxon>Evosea</taxon>
        <taxon>Eumycetozoa</taxon>
        <taxon>Dictyostelia</taxon>
        <taxon>Dictyosteliales</taxon>
        <taxon>Dictyosteliaceae</taxon>
        <taxon>Dictyostelium</taxon>
    </lineage>
</organism>
<dbReference type="PANTHER" id="PTHR38082:SF2">
    <property type="entry name" value="PESTICIDAL CRYSTAL PROTEIN N-TERMINAL DOMAIN-CONTAINING PROTEIN"/>
    <property type="match status" value="1"/>
</dbReference>
<comment type="caution">
    <text evidence="2">The sequence shown here is derived from an EMBL/GenBank/DDBJ whole genome shotgun (WGS) entry which is preliminary data.</text>
</comment>
<dbReference type="Proteomes" id="UP001344447">
    <property type="component" value="Unassembled WGS sequence"/>
</dbReference>
<evidence type="ECO:0000313" key="3">
    <source>
        <dbReference type="Proteomes" id="UP001344447"/>
    </source>
</evidence>
<protein>
    <recommendedName>
        <fullName evidence="4">Pesticidal crystal protein N-terminal domain-containing protein</fullName>
    </recommendedName>
</protein>
<sequence>MSELVEQESKKPITFQELQDNIKSSYEENPLKVLFPSNFDDEKIPMRDEMDLGTKLIEPRIEDLEIMVTAVIGCIPYVGAFCQSIFTCVLDIAFGREKPISEENLRKLIDEELEKLRKEMNEITDKKIAQSEIDMYKVNCNNKFKGFVSSSLDALTEDLAIFRSKYDRGLVPTQSFLNGLRAKQYEFRVHVKSLLSLFSDPRFIKYTYEKYYSLVFLHIMCLMNINAFWKQYDYDQIYVTGKLATPTVKRIRSFQEKMHVHIQRALNNLKELKETDKGLEGLYRLLTLDPIIYPVPVVLSNPSDIINSIVKVPLTTRTPFIYRFDAQYCKNQQSSSTVKSIIEPVSGCVGTLLTTSKPVEASIILSLPKAVRIRLFAAFDAATGITVDIKTTDKQENVTFNKFDQEDDQIPYLKTKDNQTYPIGISGLVKTTKFTNVQNLDLKVSGKGKLFFVEVVISDE</sequence>
<dbReference type="Gene3D" id="1.20.190.10">
    <property type="entry name" value="Pesticidal crystal protein, N-terminal domain"/>
    <property type="match status" value="1"/>
</dbReference>
<proteinExistence type="predicted"/>
<dbReference type="GO" id="GO:0090729">
    <property type="term" value="F:toxin activity"/>
    <property type="evidence" value="ECO:0007669"/>
    <property type="project" value="InterPro"/>
</dbReference>
<dbReference type="PANTHER" id="PTHR38082">
    <property type="entry name" value="ENDOTOXIN_N DOMAIN-CONTAINING PROTEIN"/>
    <property type="match status" value="1"/>
</dbReference>
<accession>A0AAN7TRY8</accession>
<gene>
    <name evidence="2" type="ORF">RB653_009840</name>
</gene>
<dbReference type="InterPro" id="IPR036716">
    <property type="entry name" value="Pest_crys_N_sf"/>
</dbReference>
<dbReference type="SUPFAM" id="SSF56849">
    <property type="entry name" value="delta-Endotoxin (insectocide), N-terminal domain"/>
    <property type="match status" value="1"/>
</dbReference>
<evidence type="ECO:0000256" key="1">
    <source>
        <dbReference type="SAM" id="Coils"/>
    </source>
</evidence>
<dbReference type="AlphaFoldDB" id="A0AAN7TRY8"/>
<evidence type="ECO:0008006" key="4">
    <source>
        <dbReference type="Google" id="ProtNLM"/>
    </source>
</evidence>
<keyword evidence="1" id="KW-0175">Coiled coil</keyword>
<name>A0AAN7TRY8_9MYCE</name>
<feature type="coiled-coil region" evidence="1">
    <location>
        <begin position="102"/>
        <end position="133"/>
    </location>
</feature>